<evidence type="ECO:0008006" key="5">
    <source>
        <dbReference type="Google" id="ProtNLM"/>
    </source>
</evidence>
<dbReference type="Pfam" id="PF24626">
    <property type="entry name" value="SH3_Tf2-1"/>
    <property type="match status" value="1"/>
</dbReference>
<dbReference type="SUPFAM" id="SSF54160">
    <property type="entry name" value="Chromo domain-like"/>
    <property type="match status" value="1"/>
</dbReference>
<organism evidence="3 4">
    <name type="scientific">Citrus x changshan-huyou</name>
    <dbReference type="NCBI Taxonomy" id="2935761"/>
    <lineage>
        <taxon>Eukaryota</taxon>
        <taxon>Viridiplantae</taxon>
        <taxon>Streptophyta</taxon>
        <taxon>Embryophyta</taxon>
        <taxon>Tracheophyta</taxon>
        <taxon>Spermatophyta</taxon>
        <taxon>Magnoliopsida</taxon>
        <taxon>eudicotyledons</taxon>
        <taxon>Gunneridae</taxon>
        <taxon>Pentapetalae</taxon>
        <taxon>rosids</taxon>
        <taxon>malvids</taxon>
        <taxon>Sapindales</taxon>
        <taxon>Rutaceae</taxon>
        <taxon>Aurantioideae</taxon>
        <taxon>Citrus</taxon>
    </lineage>
</organism>
<dbReference type="InterPro" id="IPR056924">
    <property type="entry name" value="SH3_Tf2-1"/>
</dbReference>
<dbReference type="PANTHER" id="PTHR46148">
    <property type="entry name" value="CHROMO DOMAIN-CONTAINING PROTEIN"/>
    <property type="match status" value="1"/>
</dbReference>
<evidence type="ECO:0000313" key="3">
    <source>
        <dbReference type="EMBL" id="KAK9183332.1"/>
    </source>
</evidence>
<dbReference type="InterPro" id="IPR016197">
    <property type="entry name" value="Chromo-like_dom_sf"/>
</dbReference>
<dbReference type="AlphaFoldDB" id="A0AAP0LSK6"/>
<sequence length="168" mass="19686">MIRLLEANLVDAQARMKLYANKKKSERKFEVGDMVFLRLQPYKQVSLSIHSNRKLSPRFYGPYRVIQKIGQIAYKLELPIESKIHLVFHVSCLKKKVGEAVTPITGLPTIREDGHLQLIPYSVLDRRVVKRSNHPYVQWLVRWSNSFPEEATWEDAVKIQEKFPLFKP</sequence>
<proteinExistence type="predicted"/>
<gene>
    <name evidence="3" type="ORF">WN944_026483</name>
</gene>
<evidence type="ECO:0000313" key="4">
    <source>
        <dbReference type="Proteomes" id="UP001428341"/>
    </source>
</evidence>
<keyword evidence="4" id="KW-1185">Reference proteome</keyword>
<feature type="domain" description="Tf2-1-like SH3-like" evidence="2">
    <location>
        <begin position="32"/>
        <end position="96"/>
    </location>
</feature>
<reference evidence="3 4" key="1">
    <citation type="submission" date="2024-05" db="EMBL/GenBank/DDBJ databases">
        <title>Haplotype-resolved chromosome-level genome assembly of Huyou (Citrus changshanensis).</title>
        <authorList>
            <person name="Miao C."/>
            <person name="Chen W."/>
            <person name="Wu Y."/>
            <person name="Wang L."/>
            <person name="Zhao S."/>
            <person name="Grierson D."/>
            <person name="Xu C."/>
            <person name="Chen K."/>
        </authorList>
    </citation>
    <scope>NUCLEOTIDE SEQUENCE [LARGE SCALE GENOMIC DNA]</scope>
    <source>
        <strain evidence="3">01-14</strain>
        <tissue evidence="3">Leaf</tissue>
    </source>
</reference>
<name>A0AAP0LSK6_9ROSI</name>
<dbReference type="InterPro" id="IPR023780">
    <property type="entry name" value="Chromo_domain"/>
</dbReference>
<dbReference type="EMBL" id="JBCGBO010000024">
    <property type="protein sequence ID" value="KAK9183332.1"/>
    <property type="molecule type" value="Genomic_DNA"/>
</dbReference>
<dbReference type="Gene3D" id="2.40.50.40">
    <property type="match status" value="1"/>
</dbReference>
<dbReference type="Pfam" id="PF00385">
    <property type="entry name" value="Chromo"/>
    <property type="match status" value="1"/>
</dbReference>
<evidence type="ECO:0000259" key="1">
    <source>
        <dbReference type="Pfam" id="PF00385"/>
    </source>
</evidence>
<protein>
    <recommendedName>
        <fullName evidence="5">Chromo domain-containing protein</fullName>
    </recommendedName>
</protein>
<dbReference type="Proteomes" id="UP001428341">
    <property type="component" value="Unassembled WGS sequence"/>
</dbReference>
<evidence type="ECO:0000259" key="2">
    <source>
        <dbReference type="Pfam" id="PF24626"/>
    </source>
</evidence>
<dbReference type="PANTHER" id="PTHR46148:SF52">
    <property type="entry name" value="OS04G0603800 PROTEIN"/>
    <property type="match status" value="1"/>
</dbReference>
<comment type="caution">
    <text evidence="3">The sequence shown here is derived from an EMBL/GenBank/DDBJ whole genome shotgun (WGS) entry which is preliminary data.</text>
</comment>
<feature type="domain" description="Chromo" evidence="1">
    <location>
        <begin position="122"/>
        <end position="164"/>
    </location>
</feature>
<accession>A0AAP0LSK6</accession>